<dbReference type="Proteomes" id="UP000011115">
    <property type="component" value="Unassembled WGS sequence"/>
</dbReference>
<accession>M1DTA4</accession>
<dbReference type="EnsemblPlants" id="PGSC0003DMT400094050">
    <property type="protein sequence ID" value="PGSC0003DMT400094050"/>
    <property type="gene ID" value="PGSC0003DMG400043621"/>
</dbReference>
<evidence type="ECO:0000313" key="2">
    <source>
        <dbReference type="Proteomes" id="UP000011115"/>
    </source>
</evidence>
<dbReference type="Gramene" id="PGSC0003DMT400094050">
    <property type="protein sequence ID" value="PGSC0003DMT400094050"/>
    <property type="gene ID" value="PGSC0003DMG400043621"/>
</dbReference>
<dbReference type="PaxDb" id="4113-PGSC0003DMT400094050"/>
<proteinExistence type="predicted"/>
<dbReference type="InParanoid" id="M1DTA4"/>
<dbReference type="AlphaFoldDB" id="M1DTA4"/>
<keyword evidence="2" id="KW-1185">Reference proteome</keyword>
<organism evidence="1 2">
    <name type="scientific">Solanum tuberosum</name>
    <name type="common">Potato</name>
    <dbReference type="NCBI Taxonomy" id="4113"/>
    <lineage>
        <taxon>Eukaryota</taxon>
        <taxon>Viridiplantae</taxon>
        <taxon>Streptophyta</taxon>
        <taxon>Embryophyta</taxon>
        <taxon>Tracheophyta</taxon>
        <taxon>Spermatophyta</taxon>
        <taxon>Magnoliopsida</taxon>
        <taxon>eudicotyledons</taxon>
        <taxon>Gunneridae</taxon>
        <taxon>Pentapetalae</taxon>
        <taxon>asterids</taxon>
        <taxon>lamiids</taxon>
        <taxon>Solanales</taxon>
        <taxon>Solanaceae</taxon>
        <taxon>Solanoideae</taxon>
        <taxon>Solaneae</taxon>
        <taxon>Solanum</taxon>
    </lineage>
</organism>
<evidence type="ECO:0000313" key="1">
    <source>
        <dbReference type="EnsemblPlants" id="PGSC0003DMT400094050"/>
    </source>
</evidence>
<dbReference type="HOGENOM" id="CLU_028647_7_1_1"/>
<evidence type="ECO:0008006" key="3">
    <source>
        <dbReference type="Google" id="ProtNLM"/>
    </source>
</evidence>
<name>M1DTA4_SOLTU</name>
<sequence length="114" mass="12833">MEFMMDAKIQVVHGKLDAFELRVLERHAPTIDVTTFQKELVRLFFYVDAHVAPVETVPETAPGVEEDEVVMAVLFGDTMTPPDPFRAAGKYHRSSVQTFDAEEAHQAKKREAGD</sequence>
<protein>
    <recommendedName>
        <fullName evidence="3">Integrase core domain containing protein</fullName>
    </recommendedName>
</protein>
<reference evidence="1" key="2">
    <citation type="submission" date="2015-06" db="UniProtKB">
        <authorList>
            <consortium name="EnsemblPlants"/>
        </authorList>
    </citation>
    <scope>IDENTIFICATION</scope>
    <source>
        <strain evidence="1">DM1-3 516 R44</strain>
    </source>
</reference>
<reference evidence="2" key="1">
    <citation type="journal article" date="2011" name="Nature">
        <title>Genome sequence and analysis of the tuber crop potato.</title>
        <authorList>
            <consortium name="The Potato Genome Sequencing Consortium"/>
        </authorList>
    </citation>
    <scope>NUCLEOTIDE SEQUENCE [LARGE SCALE GENOMIC DNA]</scope>
    <source>
        <strain evidence="2">cv. DM1-3 516 R44</strain>
    </source>
</reference>